<comment type="caution">
    <text evidence="2">The sequence shown here is derived from an EMBL/GenBank/DDBJ whole genome shotgun (WGS) entry which is preliminary data.</text>
</comment>
<keyword evidence="1" id="KW-0732">Signal</keyword>
<dbReference type="SUPFAM" id="SSF50998">
    <property type="entry name" value="Quinoprotein alcohol dehydrogenase-like"/>
    <property type="match status" value="1"/>
</dbReference>
<dbReference type="Gene3D" id="2.130.10.10">
    <property type="entry name" value="YVTN repeat-like/Quinoprotein amine dehydrogenase"/>
    <property type="match status" value="1"/>
</dbReference>
<proteinExistence type="predicted"/>
<feature type="signal peptide" evidence="1">
    <location>
        <begin position="1"/>
        <end position="21"/>
    </location>
</feature>
<evidence type="ECO:0000256" key="1">
    <source>
        <dbReference type="SAM" id="SignalP"/>
    </source>
</evidence>
<protein>
    <submittedName>
        <fullName evidence="2">WD40 repeat domain-containing protein</fullName>
    </submittedName>
</protein>
<name>A0A9X3N1F7_9ACTN</name>
<dbReference type="InterPro" id="IPR011047">
    <property type="entry name" value="Quinoprotein_ADH-like_sf"/>
</dbReference>
<evidence type="ECO:0000313" key="2">
    <source>
        <dbReference type="EMBL" id="MDA0166714.1"/>
    </source>
</evidence>
<sequence length="407" mass="41081">MFRLGCVVTALVFMVAAPAKAQLRAVADGPTPVLFGDRVLWGTQSDGVMQFASAPLSGGPAVPFGDVPIRNRDALWLAASPAQVAVQLRSLDSPSAPGRLYAAGADGVFRELAGDVGEEPFDPLWPPLSVTTEGVFTQEATPTLRSVAGAKTEVVLPPEGDPGFVAAAGGVGVASTDGVLIVFDLRSGTELHQISLGSFDAQVTSLAVSPEGGVAATTATGDGSDVVLWAPAGARQVRVLATPARAEEVATAGGRVAFVGSNRLDGGVRVAVLDGATGTGLFRGPITAEAGGLSFDGAHIAYRTEACTLVSDVTAASSTSVVPAGACVRTAATVASLARAGAYARVDVACLSAPGDTCRVATRLGSARATARIPAGRTRILRLRGRGAKISVRVTDPDGRSRAVSGD</sequence>
<dbReference type="RefSeq" id="WP_270045970.1">
    <property type="nucleotide sequence ID" value="NZ_JAPDOD010000073.1"/>
</dbReference>
<dbReference type="EMBL" id="JAPDOD010000073">
    <property type="protein sequence ID" value="MDA0166714.1"/>
    <property type="molecule type" value="Genomic_DNA"/>
</dbReference>
<evidence type="ECO:0000313" key="3">
    <source>
        <dbReference type="Proteomes" id="UP001149140"/>
    </source>
</evidence>
<keyword evidence="3" id="KW-1185">Reference proteome</keyword>
<dbReference type="Proteomes" id="UP001149140">
    <property type="component" value="Unassembled WGS sequence"/>
</dbReference>
<reference evidence="2" key="1">
    <citation type="submission" date="2022-10" db="EMBL/GenBank/DDBJ databases">
        <title>The WGS of Solirubrobacter ginsenosidimutans DSM 21036.</title>
        <authorList>
            <person name="Jiang Z."/>
        </authorList>
    </citation>
    <scope>NUCLEOTIDE SEQUENCE</scope>
    <source>
        <strain evidence="2">DSM 21036</strain>
    </source>
</reference>
<dbReference type="InterPro" id="IPR015943">
    <property type="entry name" value="WD40/YVTN_repeat-like_dom_sf"/>
</dbReference>
<dbReference type="AlphaFoldDB" id="A0A9X3N1F7"/>
<accession>A0A9X3N1F7</accession>
<feature type="chain" id="PRO_5040949735" evidence="1">
    <location>
        <begin position="22"/>
        <end position="407"/>
    </location>
</feature>
<gene>
    <name evidence="2" type="ORF">OM076_41010</name>
</gene>
<organism evidence="2 3">
    <name type="scientific">Solirubrobacter ginsenosidimutans</name>
    <dbReference type="NCBI Taxonomy" id="490573"/>
    <lineage>
        <taxon>Bacteria</taxon>
        <taxon>Bacillati</taxon>
        <taxon>Actinomycetota</taxon>
        <taxon>Thermoleophilia</taxon>
        <taxon>Solirubrobacterales</taxon>
        <taxon>Solirubrobacteraceae</taxon>
        <taxon>Solirubrobacter</taxon>
    </lineage>
</organism>